<reference evidence="5" key="1">
    <citation type="submission" date="2020-11" db="EMBL/GenBank/DDBJ databases">
        <authorList>
            <person name="Whitehead M."/>
        </authorList>
    </citation>
    <scope>NUCLEOTIDE SEQUENCE</scope>
    <source>
        <strain evidence="5">EGII</strain>
    </source>
</reference>
<dbReference type="Gene3D" id="3.15.10.30">
    <property type="entry name" value="Haemolymph juvenile hormone binding protein"/>
    <property type="match status" value="1"/>
</dbReference>
<evidence type="ECO:0000256" key="2">
    <source>
        <dbReference type="ARBA" id="ARBA00023108"/>
    </source>
</evidence>
<comment type="similarity">
    <text evidence="3">Belongs to the TO family.</text>
</comment>
<dbReference type="PANTHER" id="PTHR11008">
    <property type="entry name" value="PROTEIN TAKEOUT-LIKE PROTEIN"/>
    <property type="match status" value="1"/>
</dbReference>
<dbReference type="GO" id="GO:0007623">
    <property type="term" value="P:circadian rhythm"/>
    <property type="evidence" value="ECO:0007669"/>
    <property type="project" value="UniProtKB-ARBA"/>
</dbReference>
<feature type="chain" id="PRO_5032514821" evidence="4">
    <location>
        <begin position="25"/>
        <end position="251"/>
    </location>
</feature>
<dbReference type="EMBL" id="CAJHJT010000001">
    <property type="protein sequence ID" value="CAD6991748.1"/>
    <property type="molecule type" value="Genomic_DNA"/>
</dbReference>
<evidence type="ECO:0000256" key="3">
    <source>
        <dbReference type="ARBA" id="ARBA00060902"/>
    </source>
</evidence>
<dbReference type="PANTHER" id="PTHR11008:SF40">
    <property type="entry name" value="PROTEIN TAKEOUT"/>
    <property type="match status" value="1"/>
</dbReference>
<dbReference type="Proteomes" id="UP000606786">
    <property type="component" value="Unassembled WGS sequence"/>
</dbReference>
<name>A0A811U039_CERCA</name>
<dbReference type="AlphaFoldDB" id="A0A811U039"/>
<proteinExistence type="inferred from homology"/>
<keyword evidence="2" id="KW-0090">Biological rhythms</keyword>
<protein>
    <submittedName>
        <fullName evidence="5">(Mediterranean fruit fly) hypothetical protein</fullName>
    </submittedName>
</protein>
<keyword evidence="1 4" id="KW-0732">Signal</keyword>
<accession>A0A811U039</accession>
<dbReference type="SMART" id="SM00700">
    <property type="entry name" value="JHBP"/>
    <property type="match status" value="1"/>
</dbReference>
<evidence type="ECO:0000256" key="1">
    <source>
        <dbReference type="ARBA" id="ARBA00022729"/>
    </source>
</evidence>
<gene>
    <name evidence="5" type="ORF">CCAP1982_LOCUS659</name>
</gene>
<dbReference type="Pfam" id="PF06585">
    <property type="entry name" value="JHBP"/>
    <property type="match status" value="1"/>
</dbReference>
<evidence type="ECO:0000256" key="4">
    <source>
        <dbReference type="SAM" id="SignalP"/>
    </source>
</evidence>
<dbReference type="InterPro" id="IPR038606">
    <property type="entry name" value="To_sf"/>
</dbReference>
<sequence>MRGYDFNFVLQGICVFILVASIAAKLPSDIKPCAAGDGKCIIENINKVFAEKNQGDESFGLTKLEPFKMDDIIIKQDPANPVAIYLGLLRPVVYGVKNVRALKVKGFGKTPEGRHEILLETPYLSLLSDYKIDGKVLILPVKGEGKSNITLVQPLIKISIDATSRNENGNTFMDIKSLRVECKPKRLAMQFDNLFNGDKVLGENVNSFLNDNWKEIYGEVKIPFYEAIGKQMKVGAEKVFSATPYNEIFVI</sequence>
<dbReference type="InterPro" id="IPR010562">
    <property type="entry name" value="Haemolymph_juvenile_hormone-bd"/>
</dbReference>
<dbReference type="GO" id="GO:0005615">
    <property type="term" value="C:extracellular space"/>
    <property type="evidence" value="ECO:0007669"/>
    <property type="project" value="TreeGrafter"/>
</dbReference>
<keyword evidence="6" id="KW-1185">Reference proteome</keyword>
<feature type="signal peptide" evidence="4">
    <location>
        <begin position="1"/>
        <end position="24"/>
    </location>
</feature>
<dbReference type="OrthoDB" id="8190514at2759"/>
<evidence type="ECO:0000313" key="6">
    <source>
        <dbReference type="Proteomes" id="UP000606786"/>
    </source>
</evidence>
<dbReference type="FunFam" id="3.15.10.30:FF:000001">
    <property type="entry name" value="Takeout-like protein 1"/>
    <property type="match status" value="1"/>
</dbReference>
<comment type="caution">
    <text evidence="5">The sequence shown here is derived from an EMBL/GenBank/DDBJ whole genome shotgun (WGS) entry which is preliminary data.</text>
</comment>
<organism evidence="5 6">
    <name type="scientific">Ceratitis capitata</name>
    <name type="common">Mediterranean fruit fly</name>
    <name type="synonym">Tephritis capitata</name>
    <dbReference type="NCBI Taxonomy" id="7213"/>
    <lineage>
        <taxon>Eukaryota</taxon>
        <taxon>Metazoa</taxon>
        <taxon>Ecdysozoa</taxon>
        <taxon>Arthropoda</taxon>
        <taxon>Hexapoda</taxon>
        <taxon>Insecta</taxon>
        <taxon>Pterygota</taxon>
        <taxon>Neoptera</taxon>
        <taxon>Endopterygota</taxon>
        <taxon>Diptera</taxon>
        <taxon>Brachycera</taxon>
        <taxon>Muscomorpha</taxon>
        <taxon>Tephritoidea</taxon>
        <taxon>Tephritidae</taxon>
        <taxon>Ceratitis</taxon>
        <taxon>Ceratitis</taxon>
    </lineage>
</organism>
<evidence type="ECO:0000313" key="5">
    <source>
        <dbReference type="EMBL" id="CAD6991748.1"/>
    </source>
</evidence>